<evidence type="ECO:0000313" key="1">
    <source>
        <dbReference type="EMBL" id="SHN04193.1"/>
    </source>
</evidence>
<organism evidence="1 2">
    <name type="scientific">Anaerosporobacter mobilis DSM 15930</name>
    <dbReference type="NCBI Taxonomy" id="1120996"/>
    <lineage>
        <taxon>Bacteria</taxon>
        <taxon>Bacillati</taxon>
        <taxon>Bacillota</taxon>
        <taxon>Clostridia</taxon>
        <taxon>Lachnospirales</taxon>
        <taxon>Lachnospiraceae</taxon>
        <taxon>Anaerosporobacter</taxon>
    </lineage>
</organism>
<dbReference type="RefSeq" id="WP_073291817.1">
    <property type="nucleotide sequence ID" value="NZ_FRCP01000031.1"/>
</dbReference>
<gene>
    <name evidence="1" type="ORF">SAMN02746066_04565</name>
</gene>
<dbReference type="Proteomes" id="UP000184038">
    <property type="component" value="Unassembled WGS sequence"/>
</dbReference>
<proteinExistence type="predicted"/>
<dbReference type="STRING" id="1120996.SAMN02746066_04565"/>
<name>A0A1M7NLI5_9FIRM</name>
<protein>
    <submittedName>
        <fullName evidence="1">Uncharacterized protein</fullName>
    </submittedName>
</protein>
<evidence type="ECO:0000313" key="2">
    <source>
        <dbReference type="Proteomes" id="UP000184038"/>
    </source>
</evidence>
<dbReference type="EMBL" id="FRCP01000031">
    <property type="protein sequence ID" value="SHN04193.1"/>
    <property type="molecule type" value="Genomic_DNA"/>
</dbReference>
<dbReference type="AlphaFoldDB" id="A0A1M7NLI5"/>
<reference evidence="1 2" key="1">
    <citation type="submission" date="2016-11" db="EMBL/GenBank/DDBJ databases">
        <authorList>
            <person name="Jaros S."/>
            <person name="Januszkiewicz K."/>
            <person name="Wedrychowicz H."/>
        </authorList>
    </citation>
    <scope>NUCLEOTIDE SEQUENCE [LARGE SCALE GENOMIC DNA]</scope>
    <source>
        <strain evidence="1 2">DSM 15930</strain>
    </source>
</reference>
<sequence>MENEIRNLILNTLNVTECKPSKTLSIPCFIFDYSYLETGNVFGNGKCEYSNHSVQIDLYYLKETDFKNARNILKNVLKDKFVYPTIDSYFDTTNKFYRATFQFVVQEREG</sequence>
<keyword evidence="2" id="KW-1185">Reference proteome</keyword>
<accession>A0A1M7NLI5</accession>